<dbReference type="InterPro" id="IPR011989">
    <property type="entry name" value="ARM-like"/>
</dbReference>
<protein>
    <recommendedName>
        <fullName evidence="3">HEAT repeat domain-containing protein</fullName>
    </recommendedName>
</protein>
<accession>A0ABP3G9L7</accession>
<sequence length="112" mass="12395">MANQRVARALESMRSPDPAIRAQGFDFLREHADAYVGDLADAFGEERDDELRCLLLELVAEARSPGALAVLAGQLDSDDESLRFWAVRGLEMLDSAEARQALRHARVNGWIA</sequence>
<name>A0ABP3G9L7_9ACTN</name>
<organism evidence="1 2">
    <name type="scientific">Actinoallomurus spadix</name>
    <dbReference type="NCBI Taxonomy" id="79912"/>
    <lineage>
        <taxon>Bacteria</taxon>
        <taxon>Bacillati</taxon>
        <taxon>Actinomycetota</taxon>
        <taxon>Actinomycetes</taxon>
        <taxon>Streptosporangiales</taxon>
        <taxon>Thermomonosporaceae</taxon>
        <taxon>Actinoallomurus</taxon>
    </lineage>
</organism>
<dbReference type="RefSeq" id="WP_252809190.1">
    <property type="nucleotide sequence ID" value="NZ_BAAABM010000022.1"/>
</dbReference>
<dbReference type="InterPro" id="IPR016024">
    <property type="entry name" value="ARM-type_fold"/>
</dbReference>
<gene>
    <name evidence="1" type="ORF">GCM10010151_31930</name>
</gene>
<dbReference type="EMBL" id="BAAABM010000022">
    <property type="protein sequence ID" value="GAA0339910.1"/>
    <property type="molecule type" value="Genomic_DNA"/>
</dbReference>
<reference evidence="2" key="1">
    <citation type="journal article" date="2019" name="Int. J. Syst. Evol. Microbiol.">
        <title>The Global Catalogue of Microorganisms (GCM) 10K type strain sequencing project: providing services to taxonomists for standard genome sequencing and annotation.</title>
        <authorList>
            <consortium name="The Broad Institute Genomics Platform"/>
            <consortium name="The Broad Institute Genome Sequencing Center for Infectious Disease"/>
            <person name="Wu L."/>
            <person name="Ma J."/>
        </authorList>
    </citation>
    <scope>NUCLEOTIDE SEQUENCE [LARGE SCALE GENOMIC DNA]</scope>
    <source>
        <strain evidence="2">JCM 3146</strain>
    </source>
</reference>
<evidence type="ECO:0000313" key="1">
    <source>
        <dbReference type="EMBL" id="GAA0339910.1"/>
    </source>
</evidence>
<evidence type="ECO:0000313" key="2">
    <source>
        <dbReference type="Proteomes" id="UP001501822"/>
    </source>
</evidence>
<dbReference type="SUPFAM" id="SSF48371">
    <property type="entry name" value="ARM repeat"/>
    <property type="match status" value="1"/>
</dbReference>
<dbReference type="Proteomes" id="UP001501822">
    <property type="component" value="Unassembled WGS sequence"/>
</dbReference>
<evidence type="ECO:0008006" key="3">
    <source>
        <dbReference type="Google" id="ProtNLM"/>
    </source>
</evidence>
<dbReference type="Gene3D" id="1.25.10.10">
    <property type="entry name" value="Leucine-rich Repeat Variant"/>
    <property type="match status" value="1"/>
</dbReference>
<proteinExistence type="predicted"/>
<comment type="caution">
    <text evidence="1">The sequence shown here is derived from an EMBL/GenBank/DDBJ whole genome shotgun (WGS) entry which is preliminary data.</text>
</comment>
<keyword evidence="2" id="KW-1185">Reference proteome</keyword>
<dbReference type="Pfam" id="PF13646">
    <property type="entry name" value="HEAT_2"/>
    <property type="match status" value="1"/>
</dbReference>